<dbReference type="RefSeq" id="WP_073883560.1">
    <property type="nucleotide sequence ID" value="NZ_FAUH01000003.1"/>
</dbReference>
<dbReference type="InterPro" id="IPR006034">
    <property type="entry name" value="Asparaginase/glutaminase-like"/>
</dbReference>
<feature type="domain" description="L-asparaginase N-terminal" evidence="6">
    <location>
        <begin position="7"/>
        <end position="165"/>
    </location>
</feature>
<dbReference type="Gene3D" id="3.40.50.1170">
    <property type="entry name" value="L-asparaginase, N-terminal domain"/>
    <property type="match status" value="1"/>
</dbReference>
<dbReference type="Pfam" id="PF17763">
    <property type="entry name" value="Asparaginase_C"/>
    <property type="match status" value="1"/>
</dbReference>
<proteinExistence type="inferred from homology"/>
<feature type="binding site" evidence="4">
    <location>
        <position position="56"/>
    </location>
    <ligand>
        <name>substrate</name>
    </ligand>
</feature>
<feature type="binding site" evidence="4">
    <location>
        <begin position="84"/>
        <end position="85"/>
    </location>
    <ligand>
        <name>substrate</name>
    </ligand>
</feature>
<protein>
    <recommendedName>
        <fullName evidence="2">asparaginase</fullName>
        <ecNumber evidence="2">3.5.1.1</ecNumber>
    </recommendedName>
</protein>
<dbReference type="PROSITE" id="PS51732">
    <property type="entry name" value="ASN_GLN_ASE_3"/>
    <property type="match status" value="1"/>
</dbReference>
<dbReference type="GO" id="GO:0004067">
    <property type="term" value="F:asparaginase activity"/>
    <property type="evidence" value="ECO:0007669"/>
    <property type="project" value="UniProtKB-UniRule"/>
</dbReference>
<dbReference type="Pfam" id="PF00710">
    <property type="entry name" value="Asparaginase"/>
    <property type="match status" value="1"/>
</dbReference>
<dbReference type="InterPro" id="IPR020827">
    <property type="entry name" value="Asparaginase/glutaminase_AS1"/>
</dbReference>
<organism evidence="8 9">
    <name type="scientific">Corynebacterium variabile</name>
    <dbReference type="NCBI Taxonomy" id="1727"/>
    <lineage>
        <taxon>Bacteria</taxon>
        <taxon>Bacillati</taxon>
        <taxon>Actinomycetota</taxon>
        <taxon>Actinomycetes</taxon>
        <taxon>Mycobacteriales</taxon>
        <taxon>Corynebacteriaceae</taxon>
        <taxon>Corynebacterium</taxon>
    </lineage>
</organism>
<dbReference type="Gene3D" id="3.40.50.40">
    <property type="match status" value="1"/>
</dbReference>
<dbReference type="InterPro" id="IPR040919">
    <property type="entry name" value="Asparaginase_C"/>
</dbReference>
<dbReference type="SMART" id="SM00870">
    <property type="entry name" value="Asparaginase"/>
    <property type="match status" value="1"/>
</dbReference>
<dbReference type="PANTHER" id="PTHR11707">
    <property type="entry name" value="L-ASPARAGINASE"/>
    <property type="match status" value="1"/>
</dbReference>
<keyword evidence="8" id="KW-0378">Hydrolase</keyword>
<dbReference type="InterPro" id="IPR027473">
    <property type="entry name" value="L-asparaginase_C"/>
</dbReference>
<dbReference type="PANTHER" id="PTHR11707:SF28">
    <property type="entry name" value="60 KDA LYSOPHOSPHOLIPASE"/>
    <property type="match status" value="1"/>
</dbReference>
<dbReference type="OrthoDB" id="9788068at2"/>
<feature type="active site" description="O-isoaspartyl threonine intermediate" evidence="3">
    <location>
        <position position="15"/>
    </location>
</feature>
<evidence type="ECO:0000259" key="7">
    <source>
        <dbReference type="Pfam" id="PF17763"/>
    </source>
</evidence>
<dbReference type="InterPro" id="IPR036152">
    <property type="entry name" value="Asp/glu_Ase-like_sf"/>
</dbReference>
<evidence type="ECO:0000256" key="1">
    <source>
        <dbReference type="ARBA" id="ARBA00010518"/>
    </source>
</evidence>
<evidence type="ECO:0000256" key="5">
    <source>
        <dbReference type="PROSITE-ProRule" id="PRU10099"/>
    </source>
</evidence>
<feature type="active site" evidence="5">
    <location>
        <position position="15"/>
    </location>
</feature>
<keyword evidence="9" id="KW-1185">Reference proteome</keyword>
<dbReference type="PROSITE" id="PS00144">
    <property type="entry name" value="ASN_GLN_ASE_1"/>
    <property type="match status" value="1"/>
</dbReference>
<evidence type="ECO:0000313" key="9">
    <source>
        <dbReference type="Proteomes" id="UP000182498"/>
    </source>
</evidence>
<sequence length="305" mass="29501">MSAPSPVTLLATGGTIACTAGPDGALRPTRSAVDLCTDAGLTPDDVAASDALHLDSSEMTLADLDGLLAAIHAVGGPVVVTHGTDSMEETAMAVDRLLGGPVVLTGAQRPADDASPDGPANLRDAVTAAATVTGPVVVTGGATVPAYGVRKVHTTADRAFGGPDSPVDRPAPLVYPGSAPAPLAGLRVDILTAYQGTDSTLVDAALTAGADGLVIAAFGSGNAGGLAPGIGRALDAGVPVVLCTRVAAGGVDAVYGGDGGGATLAAAGARSGGVLSPAQARMELLCQLAVQRADPTPVTPAGPQD</sequence>
<dbReference type="GO" id="GO:0006520">
    <property type="term" value="P:amino acid metabolic process"/>
    <property type="evidence" value="ECO:0007669"/>
    <property type="project" value="InterPro"/>
</dbReference>
<dbReference type="PIRSF" id="PIRSF001220">
    <property type="entry name" value="L-ASNase_gatD"/>
    <property type="match status" value="1"/>
</dbReference>
<dbReference type="Proteomes" id="UP000182498">
    <property type="component" value="Unassembled WGS sequence"/>
</dbReference>
<feature type="domain" description="Asparaginase/glutaminase C-terminal" evidence="7">
    <location>
        <begin position="187"/>
        <end position="291"/>
    </location>
</feature>
<dbReference type="SUPFAM" id="SSF53774">
    <property type="entry name" value="Glutaminase/Asparaginase"/>
    <property type="match status" value="1"/>
</dbReference>
<dbReference type="GO" id="GO:0016740">
    <property type="term" value="F:transferase activity"/>
    <property type="evidence" value="ECO:0007669"/>
    <property type="project" value="UniProtKB-KW"/>
</dbReference>
<evidence type="ECO:0000256" key="2">
    <source>
        <dbReference type="ARBA" id="ARBA00012920"/>
    </source>
</evidence>
<name>A0A125T593_9CORY</name>
<dbReference type="AlphaFoldDB" id="A0A125T593"/>
<dbReference type="PIRSF" id="PIRSF500176">
    <property type="entry name" value="L_ASNase"/>
    <property type="match status" value="1"/>
</dbReference>
<dbReference type="InterPro" id="IPR027474">
    <property type="entry name" value="L-asparaginase_N"/>
</dbReference>
<dbReference type="EC" id="3.5.1.1" evidence="2"/>
<reference evidence="9" key="1">
    <citation type="submission" date="2015-11" db="EMBL/GenBank/DDBJ databases">
        <authorList>
            <person name="Dugat-Bony E."/>
        </authorList>
    </citation>
    <scope>NUCLEOTIDE SEQUENCE [LARGE SCALE GENOMIC DNA]</scope>
    <source>
        <strain evidence="9">Mu292</strain>
    </source>
</reference>
<evidence type="ECO:0000256" key="4">
    <source>
        <dbReference type="PIRSR" id="PIRSR001220-2"/>
    </source>
</evidence>
<accession>A0A125T593</accession>
<evidence type="ECO:0000259" key="6">
    <source>
        <dbReference type="Pfam" id="PF00710"/>
    </source>
</evidence>
<keyword evidence="8" id="KW-0808">Transferase</keyword>
<gene>
    <name evidence="8" type="ORF">CVAR292_00612</name>
</gene>
<dbReference type="InterPro" id="IPR037152">
    <property type="entry name" value="L-asparaginase_N_sf"/>
</dbReference>
<comment type="similarity">
    <text evidence="1">Belongs to the asparaginase 1 family.</text>
</comment>
<evidence type="ECO:0000313" key="8">
    <source>
        <dbReference type="EMBL" id="CUU65294.1"/>
    </source>
</evidence>
<evidence type="ECO:0000256" key="3">
    <source>
        <dbReference type="PIRSR" id="PIRSR001220-1"/>
    </source>
</evidence>
<dbReference type="EMBL" id="FAUH01000003">
    <property type="protein sequence ID" value="CUU65294.1"/>
    <property type="molecule type" value="Genomic_DNA"/>
</dbReference>
<dbReference type="PRINTS" id="PR00139">
    <property type="entry name" value="ASNGLNASE"/>
</dbReference>